<sequence length="106" mass="11081">MQKTDLTAPDIIVIVLRYNDAFNKGNVDGVMTAMTDDCVVDKSMLPPEGAGSRVRPRYGRSGTIFPGLRPISSSTPKTCSPATTGGWCIGLSSGWARTSSQGASAA</sequence>
<dbReference type="InterPro" id="IPR032710">
    <property type="entry name" value="NTF2-like_dom_sf"/>
</dbReference>
<accession>A0A381PLI7</accession>
<dbReference type="SUPFAM" id="SSF54427">
    <property type="entry name" value="NTF2-like"/>
    <property type="match status" value="1"/>
</dbReference>
<dbReference type="EMBL" id="UINC01001021">
    <property type="protein sequence ID" value="SUZ67800.1"/>
    <property type="molecule type" value="Genomic_DNA"/>
</dbReference>
<dbReference type="Gene3D" id="3.10.450.50">
    <property type="match status" value="1"/>
</dbReference>
<organism evidence="1">
    <name type="scientific">marine metagenome</name>
    <dbReference type="NCBI Taxonomy" id="408172"/>
    <lineage>
        <taxon>unclassified sequences</taxon>
        <taxon>metagenomes</taxon>
        <taxon>ecological metagenomes</taxon>
    </lineage>
</organism>
<protein>
    <recommendedName>
        <fullName evidence="2">SnoaL-like domain-containing protein</fullName>
    </recommendedName>
</protein>
<dbReference type="AlphaFoldDB" id="A0A381PLI7"/>
<evidence type="ECO:0008006" key="2">
    <source>
        <dbReference type="Google" id="ProtNLM"/>
    </source>
</evidence>
<reference evidence="1" key="1">
    <citation type="submission" date="2018-05" db="EMBL/GenBank/DDBJ databases">
        <authorList>
            <person name="Lanie J.A."/>
            <person name="Ng W.-L."/>
            <person name="Kazmierczak K.M."/>
            <person name="Andrzejewski T.M."/>
            <person name="Davidsen T.M."/>
            <person name="Wayne K.J."/>
            <person name="Tettelin H."/>
            <person name="Glass J.I."/>
            <person name="Rusch D."/>
            <person name="Podicherti R."/>
            <person name="Tsui H.-C.T."/>
            <person name="Winkler M.E."/>
        </authorList>
    </citation>
    <scope>NUCLEOTIDE SEQUENCE</scope>
</reference>
<gene>
    <name evidence="1" type="ORF">METZ01_LOCUS20654</name>
</gene>
<name>A0A381PLI7_9ZZZZ</name>
<evidence type="ECO:0000313" key="1">
    <source>
        <dbReference type="EMBL" id="SUZ67800.1"/>
    </source>
</evidence>
<proteinExistence type="predicted"/>